<keyword evidence="3" id="KW-1185">Reference proteome</keyword>
<organism evidence="2 3">
    <name type="scientific">Hyaloscypha hepaticicola</name>
    <dbReference type="NCBI Taxonomy" id="2082293"/>
    <lineage>
        <taxon>Eukaryota</taxon>
        <taxon>Fungi</taxon>
        <taxon>Dikarya</taxon>
        <taxon>Ascomycota</taxon>
        <taxon>Pezizomycotina</taxon>
        <taxon>Leotiomycetes</taxon>
        <taxon>Helotiales</taxon>
        <taxon>Hyaloscyphaceae</taxon>
        <taxon>Hyaloscypha</taxon>
    </lineage>
</organism>
<protein>
    <submittedName>
        <fullName evidence="2">Uncharacterized protein</fullName>
    </submittedName>
</protein>
<dbReference type="EMBL" id="KZ613487">
    <property type="protein sequence ID" value="PMD19972.1"/>
    <property type="molecule type" value="Genomic_DNA"/>
</dbReference>
<feature type="region of interest" description="Disordered" evidence="1">
    <location>
        <begin position="1"/>
        <end position="41"/>
    </location>
</feature>
<feature type="region of interest" description="Disordered" evidence="1">
    <location>
        <begin position="75"/>
        <end position="95"/>
    </location>
</feature>
<dbReference type="AlphaFoldDB" id="A0A2J6Q122"/>
<dbReference type="Proteomes" id="UP000235672">
    <property type="component" value="Unassembled WGS sequence"/>
</dbReference>
<name>A0A2J6Q122_9HELO</name>
<proteinExistence type="predicted"/>
<dbReference type="OrthoDB" id="4150821at2759"/>
<sequence length="281" mass="31314">MPIRKVVKKQQPPDTGPSKTGEYSNNFGRPEAYKPIQAESPPVARSPIIGLPANSTRDLNYFFNLAGSLYRDTAENQHRDSGASTGGDAPPSYGDDFQDSQIDFAAVMVLWLFRHTATHVLPITERFHLGPADRQPLYALTAQPSIRSAQEFNELSIKRRDPIKGVWYPVCTSDIEPSLDLVKPGNWVVSRLTITSIPVWHKILSNQVIQKIAHNGQGNSLRLNWGDRKTLGRLGDAYGLWWESGGEHGIAECFFVVEGWRGFDEGKSRGVVMVSAHGFWN</sequence>
<accession>A0A2J6Q122</accession>
<evidence type="ECO:0000313" key="2">
    <source>
        <dbReference type="EMBL" id="PMD19972.1"/>
    </source>
</evidence>
<gene>
    <name evidence="2" type="ORF">NA56DRAFT_660238</name>
</gene>
<evidence type="ECO:0000313" key="3">
    <source>
        <dbReference type="Proteomes" id="UP000235672"/>
    </source>
</evidence>
<evidence type="ECO:0000256" key="1">
    <source>
        <dbReference type="SAM" id="MobiDB-lite"/>
    </source>
</evidence>
<reference evidence="2 3" key="1">
    <citation type="submission" date="2016-05" db="EMBL/GenBank/DDBJ databases">
        <title>A degradative enzymes factory behind the ericoid mycorrhizal symbiosis.</title>
        <authorList>
            <consortium name="DOE Joint Genome Institute"/>
            <person name="Martino E."/>
            <person name="Morin E."/>
            <person name="Grelet G."/>
            <person name="Kuo A."/>
            <person name="Kohler A."/>
            <person name="Daghino S."/>
            <person name="Barry K."/>
            <person name="Choi C."/>
            <person name="Cichocki N."/>
            <person name="Clum A."/>
            <person name="Copeland A."/>
            <person name="Hainaut M."/>
            <person name="Haridas S."/>
            <person name="Labutti K."/>
            <person name="Lindquist E."/>
            <person name="Lipzen A."/>
            <person name="Khouja H.-R."/>
            <person name="Murat C."/>
            <person name="Ohm R."/>
            <person name="Olson A."/>
            <person name="Spatafora J."/>
            <person name="Veneault-Fourrey C."/>
            <person name="Henrissat B."/>
            <person name="Grigoriev I."/>
            <person name="Martin F."/>
            <person name="Perotto S."/>
        </authorList>
    </citation>
    <scope>NUCLEOTIDE SEQUENCE [LARGE SCALE GENOMIC DNA]</scope>
    <source>
        <strain evidence="2 3">UAMH 7357</strain>
    </source>
</reference>
<feature type="compositionally biased region" description="Polar residues" evidence="1">
    <location>
        <begin position="17"/>
        <end position="27"/>
    </location>
</feature>